<proteinExistence type="predicted"/>
<keyword evidence="2" id="KW-1185">Reference proteome</keyword>
<protein>
    <submittedName>
        <fullName evidence="1">Thioesterase/thiol ester dehydrase-isomerase</fullName>
    </submittedName>
</protein>
<dbReference type="Proteomes" id="UP000245626">
    <property type="component" value="Unassembled WGS sequence"/>
</dbReference>
<gene>
    <name evidence="1" type="ORF">IE53DRAFT_374858</name>
</gene>
<sequence length="345" mass="37248">MSSNKLLPHLHRSTAQFGSRHARSLSTRLVLPALSPRVPLPQSHPFSPSQQQRSLSTSPPTSSAGGRSLVGATLLFTAVGAFSYLLGSLYPPSVISLAFSPPAPPRLDRLSEEGKAHTRRIEEQLQNLEIVKRLSKASSKVGPGEEEEDLEIQPGSNPSTDGPRLSPDMVNHYVMSRPYAKYDEVKAQHSLTAGSLRGPGLIAVTPMVFAKTAKGAEVEGGKEGDCIIVVHLGRSLCGHDGVIHGGMIATICDEALARTAIYNLPSNICVTAKLEVNYRKPVKADQFLIFHSEAEFARGRKTAIKGRLTDVQGNLLVEANALFVEPKYASWLYDGKAIKQVIEGK</sequence>
<evidence type="ECO:0000313" key="1">
    <source>
        <dbReference type="EMBL" id="PWN49977.1"/>
    </source>
</evidence>
<evidence type="ECO:0000313" key="2">
    <source>
        <dbReference type="Proteomes" id="UP000245626"/>
    </source>
</evidence>
<name>A0ACD0NW56_9BASI</name>
<organism evidence="1 2">
    <name type="scientific">Violaceomyces palustris</name>
    <dbReference type="NCBI Taxonomy" id="1673888"/>
    <lineage>
        <taxon>Eukaryota</taxon>
        <taxon>Fungi</taxon>
        <taxon>Dikarya</taxon>
        <taxon>Basidiomycota</taxon>
        <taxon>Ustilaginomycotina</taxon>
        <taxon>Ustilaginomycetes</taxon>
        <taxon>Violaceomycetales</taxon>
        <taxon>Violaceomycetaceae</taxon>
        <taxon>Violaceomyces</taxon>
    </lineage>
</organism>
<dbReference type="EMBL" id="KZ819983">
    <property type="protein sequence ID" value="PWN49977.1"/>
    <property type="molecule type" value="Genomic_DNA"/>
</dbReference>
<reference evidence="1 2" key="1">
    <citation type="journal article" date="2018" name="Mol. Biol. Evol.">
        <title>Broad Genomic Sampling Reveals a Smut Pathogenic Ancestry of the Fungal Clade Ustilaginomycotina.</title>
        <authorList>
            <person name="Kijpornyongpan T."/>
            <person name="Mondo S.J."/>
            <person name="Barry K."/>
            <person name="Sandor L."/>
            <person name="Lee J."/>
            <person name="Lipzen A."/>
            <person name="Pangilinan J."/>
            <person name="LaButti K."/>
            <person name="Hainaut M."/>
            <person name="Henrissat B."/>
            <person name="Grigoriev I.V."/>
            <person name="Spatafora J.W."/>
            <person name="Aime M.C."/>
        </authorList>
    </citation>
    <scope>NUCLEOTIDE SEQUENCE [LARGE SCALE GENOMIC DNA]</scope>
    <source>
        <strain evidence="1 2">SA 807</strain>
    </source>
</reference>
<accession>A0ACD0NW56</accession>